<sequence>MDLHKIARVTRLNKLSKGRMLLIAAAVTWSTLSCSIDNCTAAAVANAMARGESAFTSTLDKMRLGGIPYRNSAGQVVISGSMSDRDYLLTGCGTQAQIAYDIARASEPAITMDMLEIADELGTSMEGLEYSVKTASSIKSKIERKTDTAIRQGKLPKSDVEYVQETGDLIRYTQIVPHDRMAAMTSKTIALLKAKGYVLEKVDNKYLNPNGRYKAIHLDIVNAQGVHFEMQIHSQQTLAANRATHAMYEEWRRPETPAERKEQLYRDIRSIYAAVPQPKGIMAVKNYSRI</sequence>
<dbReference type="RefSeq" id="WP_154405598.1">
    <property type="nucleotide sequence ID" value="NZ_VUNR01000003.1"/>
</dbReference>
<gene>
    <name evidence="1" type="ORF">FYJ84_01895</name>
</gene>
<accession>A0A6I2UF70</accession>
<evidence type="ECO:0000313" key="2">
    <source>
        <dbReference type="Proteomes" id="UP000433181"/>
    </source>
</evidence>
<comment type="caution">
    <text evidence="1">The sequence shown here is derived from an EMBL/GenBank/DDBJ whole genome shotgun (WGS) entry which is preliminary data.</text>
</comment>
<organism evidence="1 2">
    <name type="scientific">Anaerovibrio slackiae</name>
    <dbReference type="NCBI Taxonomy" id="2652309"/>
    <lineage>
        <taxon>Bacteria</taxon>
        <taxon>Bacillati</taxon>
        <taxon>Bacillota</taxon>
        <taxon>Negativicutes</taxon>
        <taxon>Selenomonadales</taxon>
        <taxon>Selenomonadaceae</taxon>
        <taxon>Anaerovibrio</taxon>
    </lineage>
</organism>
<evidence type="ECO:0000313" key="1">
    <source>
        <dbReference type="EMBL" id="MSU07742.1"/>
    </source>
</evidence>
<dbReference type="Proteomes" id="UP000433181">
    <property type="component" value="Unassembled WGS sequence"/>
</dbReference>
<dbReference type="PROSITE" id="PS51257">
    <property type="entry name" value="PROKAR_LIPOPROTEIN"/>
    <property type="match status" value="1"/>
</dbReference>
<reference evidence="1 2" key="1">
    <citation type="submission" date="2019-08" db="EMBL/GenBank/DDBJ databases">
        <title>In-depth cultivation of the pig gut microbiome towards novel bacterial diversity and tailored functional studies.</title>
        <authorList>
            <person name="Wylensek D."/>
            <person name="Hitch T.C.A."/>
            <person name="Clavel T."/>
        </authorList>
    </citation>
    <scope>NUCLEOTIDE SEQUENCE [LARGE SCALE GENOMIC DNA]</scope>
    <source>
        <strain evidence="1 2">WCA-693-APC-5D-A</strain>
    </source>
</reference>
<dbReference type="GeneID" id="96777659"/>
<name>A0A6I2UF70_9FIRM</name>
<keyword evidence="2" id="KW-1185">Reference proteome</keyword>
<dbReference type="AlphaFoldDB" id="A0A6I2UF70"/>
<evidence type="ECO:0008006" key="3">
    <source>
        <dbReference type="Google" id="ProtNLM"/>
    </source>
</evidence>
<protein>
    <recommendedName>
        <fullName evidence="3">RelA/SpoT domain-containing protein</fullName>
    </recommendedName>
</protein>
<dbReference type="EMBL" id="VUNR01000003">
    <property type="protein sequence ID" value="MSU07742.1"/>
    <property type="molecule type" value="Genomic_DNA"/>
</dbReference>
<proteinExistence type="predicted"/>